<dbReference type="Proteomes" id="UP000092971">
    <property type="component" value="Chromosome"/>
</dbReference>
<dbReference type="OrthoDB" id="1985886at2"/>
<organism evidence="1 2">
    <name type="scientific">Thermoclostridium stercorarium subsp. thermolacticum DSM 2910</name>
    <dbReference type="NCBI Taxonomy" id="1121336"/>
    <lineage>
        <taxon>Bacteria</taxon>
        <taxon>Bacillati</taxon>
        <taxon>Bacillota</taxon>
        <taxon>Clostridia</taxon>
        <taxon>Eubacteriales</taxon>
        <taxon>Oscillospiraceae</taxon>
        <taxon>Thermoclostridium</taxon>
    </lineage>
</organism>
<dbReference type="AlphaFoldDB" id="A0A1B1YD55"/>
<proteinExistence type="predicted"/>
<evidence type="ECO:0000313" key="2">
    <source>
        <dbReference type="Proteomes" id="UP000092971"/>
    </source>
</evidence>
<sequence length="319" mass="37190">MKITDMAVLFVSIALPFALMLRIKNDNLKNAEYKSMILNRYLDTAVEDASNAMIVRGMDNKIFISREKAVEAFFTTLYVNFGIMHDETAKDVLKAYIPVIVLIDYDGYWVYSAESYKNINGEIIQEMVWKPKKPYFYEKKGFVYLFTLDDYVKVFDTINKVFYEGRREELTSALPFDTLICDFELFEEVRKRTIAESIKKDVNIAINEHNKYAKTYGIAYHFSPPSISDGNWQRNIEDIGILAFFQGIPVGIRGERFNSYALGAARIIRKNYYFIQQDINGIYYYHRENCPILTEKDTIYDNRRECALLGAFPCHICNP</sequence>
<reference evidence="1 2" key="1">
    <citation type="submission" date="2016-02" db="EMBL/GenBank/DDBJ databases">
        <title>Comparison of Clostridium stercorarium subspecies using comparative genomics and transcriptomics.</title>
        <authorList>
            <person name="Schellenberg J."/>
            <person name="Thallinger G."/>
            <person name="Levin D.B."/>
            <person name="Zhang X."/>
            <person name="Alvare G."/>
            <person name="Fristensky B."/>
            <person name="Sparling R."/>
        </authorList>
    </citation>
    <scope>NUCLEOTIDE SEQUENCE [LARGE SCALE GENOMIC DNA]</scope>
    <source>
        <strain evidence="1 2">DSM 2910</strain>
    </source>
</reference>
<evidence type="ECO:0000313" key="1">
    <source>
        <dbReference type="EMBL" id="ANW98690.1"/>
    </source>
</evidence>
<accession>A0A1B1YD55</accession>
<gene>
    <name evidence="1" type="ORF">CSTERTH_06430</name>
</gene>
<protein>
    <submittedName>
        <fullName evidence="1">Uncharacterized protein</fullName>
    </submittedName>
</protein>
<name>A0A1B1YD55_THEST</name>
<dbReference type="RefSeq" id="WP_015359033.1">
    <property type="nucleotide sequence ID" value="NZ_CP014672.1"/>
</dbReference>
<dbReference type="EMBL" id="CP014672">
    <property type="protein sequence ID" value="ANW98690.1"/>
    <property type="molecule type" value="Genomic_DNA"/>
</dbReference>